<organism evidence="3 4">
    <name type="scientific">Rickenella mellea</name>
    <dbReference type="NCBI Taxonomy" id="50990"/>
    <lineage>
        <taxon>Eukaryota</taxon>
        <taxon>Fungi</taxon>
        <taxon>Dikarya</taxon>
        <taxon>Basidiomycota</taxon>
        <taxon>Agaricomycotina</taxon>
        <taxon>Agaricomycetes</taxon>
        <taxon>Hymenochaetales</taxon>
        <taxon>Rickenellaceae</taxon>
        <taxon>Rickenella</taxon>
    </lineage>
</organism>
<evidence type="ECO:0000313" key="4">
    <source>
        <dbReference type="Proteomes" id="UP000294933"/>
    </source>
</evidence>
<feature type="domain" description="Hyaluronan/mRNA-binding protein" evidence="2">
    <location>
        <begin position="21"/>
        <end position="55"/>
    </location>
</feature>
<sequence>MTRTERATSPRAIIKDRSESKSGLDRSIRKNGGGAHNWGSVRDELELEQQALDDEYLDAMDDPDSAPGPALERPSGDFVTDVEAKDVPKEVERVEEVSGEDAEKARKFREDALKKGDVDLIAIARTSAGVSASPPK</sequence>
<name>A0A4Y7QJC5_9AGAM</name>
<dbReference type="EMBL" id="ML170158">
    <property type="protein sequence ID" value="TDL27767.1"/>
    <property type="molecule type" value="Genomic_DNA"/>
</dbReference>
<feature type="compositionally biased region" description="Basic and acidic residues" evidence="1">
    <location>
        <begin position="1"/>
        <end position="28"/>
    </location>
</feature>
<protein>
    <recommendedName>
        <fullName evidence="2">Hyaluronan/mRNA-binding protein domain-containing protein</fullName>
    </recommendedName>
</protein>
<proteinExistence type="predicted"/>
<dbReference type="OrthoDB" id="2562681at2759"/>
<evidence type="ECO:0000259" key="2">
    <source>
        <dbReference type="Pfam" id="PF04774"/>
    </source>
</evidence>
<evidence type="ECO:0000313" key="3">
    <source>
        <dbReference type="EMBL" id="TDL27767.1"/>
    </source>
</evidence>
<feature type="region of interest" description="Disordered" evidence="1">
    <location>
        <begin position="1"/>
        <end position="41"/>
    </location>
</feature>
<dbReference type="Pfam" id="PF04774">
    <property type="entry name" value="HABP4_PAI-RBP1"/>
    <property type="match status" value="1"/>
</dbReference>
<gene>
    <name evidence="3" type="ORF">BD410DRAFT_781661</name>
</gene>
<dbReference type="AlphaFoldDB" id="A0A4Y7QJC5"/>
<dbReference type="STRING" id="50990.A0A4Y7QJC5"/>
<accession>A0A4Y7QJC5</accession>
<dbReference type="VEuPathDB" id="FungiDB:BD410DRAFT_781661"/>
<evidence type="ECO:0000256" key="1">
    <source>
        <dbReference type="SAM" id="MobiDB-lite"/>
    </source>
</evidence>
<keyword evidence="4" id="KW-1185">Reference proteome</keyword>
<feature type="region of interest" description="Disordered" evidence="1">
    <location>
        <begin position="56"/>
        <end position="77"/>
    </location>
</feature>
<reference evidence="3 4" key="1">
    <citation type="submission" date="2018-06" db="EMBL/GenBank/DDBJ databases">
        <title>A transcriptomic atlas of mushroom development highlights an independent origin of complex multicellularity.</title>
        <authorList>
            <consortium name="DOE Joint Genome Institute"/>
            <person name="Krizsan K."/>
            <person name="Almasi E."/>
            <person name="Merenyi Z."/>
            <person name="Sahu N."/>
            <person name="Viragh M."/>
            <person name="Koszo T."/>
            <person name="Mondo S."/>
            <person name="Kiss B."/>
            <person name="Balint B."/>
            <person name="Kues U."/>
            <person name="Barry K."/>
            <person name="Hegedus J.C."/>
            <person name="Henrissat B."/>
            <person name="Johnson J."/>
            <person name="Lipzen A."/>
            <person name="Ohm R."/>
            <person name="Nagy I."/>
            <person name="Pangilinan J."/>
            <person name="Yan J."/>
            <person name="Xiong Y."/>
            <person name="Grigoriev I.V."/>
            <person name="Hibbett D.S."/>
            <person name="Nagy L.G."/>
        </authorList>
    </citation>
    <scope>NUCLEOTIDE SEQUENCE [LARGE SCALE GENOMIC DNA]</scope>
    <source>
        <strain evidence="3 4">SZMC22713</strain>
    </source>
</reference>
<dbReference type="InterPro" id="IPR006861">
    <property type="entry name" value="HABP4_PAIRBP1-bd"/>
</dbReference>
<dbReference type="Proteomes" id="UP000294933">
    <property type="component" value="Unassembled WGS sequence"/>
</dbReference>